<feature type="compositionally biased region" description="Basic and acidic residues" evidence="1">
    <location>
        <begin position="145"/>
        <end position="155"/>
    </location>
</feature>
<protein>
    <submittedName>
        <fullName evidence="2">Uncharacterized protein</fullName>
    </submittedName>
</protein>
<dbReference type="EMBL" id="KN838881">
    <property type="protein sequence ID" value="KIJ92827.1"/>
    <property type="molecule type" value="Genomic_DNA"/>
</dbReference>
<dbReference type="AlphaFoldDB" id="A0A0C9X909"/>
<keyword evidence="3" id="KW-1185">Reference proteome</keyword>
<name>A0A0C9X909_9AGAR</name>
<evidence type="ECO:0000256" key="1">
    <source>
        <dbReference type="SAM" id="MobiDB-lite"/>
    </source>
</evidence>
<evidence type="ECO:0000313" key="3">
    <source>
        <dbReference type="Proteomes" id="UP000054477"/>
    </source>
</evidence>
<gene>
    <name evidence="2" type="ORF">K443DRAFT_125797</name>
</gene>
<reference evidence="3" key="2">
    <citation type="submission" date="2015-01" db="EMBL/GenBank/DDBJ databases">
        <title>Evolutionary Origins and Diversification of the Mycorrhizal Mutualists.</title>
        <authorList>
            <consortium name="DOE Joint Genome Institute"/>
            <consortium name="Mycorrhizal Genomics Consortium"/>
            <person name="Kohler A."/>
            <person name="Kuo A."/>
            <person name="Nagy L.G."/>
            <person name="Floudas D."/>
            <person name="Copeland A."/>
            <person name="Barry K.W."/>
            <person name="Cichocki N."/>
            <person name="Veneault-Fourrey C."/>
            <person name="LaButti K."/>
            <person name="Lindquist E.A."/>
            <person name="Lipzen A."/>
            <person name="Lundell T."/>
            <person name="Morin E."/>
            <person name="Murat C."/>
            <person name="Riley R."/>
            <person name="Ohm R."/>
            <person name="Sun H."/>
            <person name="Tunlid A."/>
            <person name="Henrissat B."/>
            <person name="Grigoriev I.V."/>
            <person name="Hibbett D.S."/>
            <person name="Martin F."/>
        </authorList>
    </citation>
    <scope>NUCLEOTIDE SEQUENCE [LARGE SCALE GENOMIC DNA]</scope>
    <source>
        <strain evidence="3">LaAM-08-1</strain>
    </source>
</reference>
<reference evidence="2 3" key="1">
    <citation type="submission" date="2014-04" db="EMBL/GenBank/DDBJ databases">
        <authorList>
            <consortium name="DOE Joint Genome Institute"/>
            <person name="Kuo A."/>
            <person name="Kohler A."/>
            <person name="Nagy L.G."/>
            <person name="Floudas D."/>
            <person name="Copeland A."/>
            <person name="Barry K.W."/>
            <person name="Cichocki N."/>
            <person name="Veneault-Fourrey C."/>
            <person name="LaButti K."/>
            <person name="Lindquist E.A."/>
            <person name="Lipzen A."/>
            <person name="Lundell T."/>
            <person name="Morin E."/>
            <person name="Murat C."/>
            <person name="Sun H."/>
            <person name="Tunlid A."/>
            <person name="Henrissat B."/>
            <person name="Grigoriev I.V."/>
            <person name="Hibbett D.S."/>
            <person name="Martin F."/>
            <person name="Nordberg H.P."/>
            <person name="Cantor M.N."/>
            <person name="Hua S.X."/>
        </authorList>
    </citation>
    <scope>NUCLEOTIDE SEQUENCE [LARGE SCALE GENOMIC DNA]</scope>
    <source>
        <strain evidence="2 3">LaAM-08-1</strain>
    </source>
</reference>
<dbReference type="Proteomes" id="UP000054477">
    <property type="component" value="Unassembled WGS sequence"/>
</dbReference>
<proteinExistence type="predicted"/>
<evidence type="ECO:0000313" key="2">
    <source>
        <dbReference type="EMBL" id="KIJ92827.1"/>
    </source>
</evidence>
<sequence>MQLTYQDEIDEAELEVGSNSLAVTRLNQSDRPVLPPEEWGALRRRQYDAKLLQLGTSARPIGGELHSKEGNSRQAKNALTSRGCDDRVKEMVAGYRNGGNIPSKEHAAGGHLTSAQGGTQVKKSREHRGRSKGCPPKQKRIGLNSEERHAVEARDSRRRVFPPSNGENVQSEGNAGKVMPTSTAETLRCRKALREGVAFWEEHADQI</sequence>
<accession>A0A0C9X909</accession>
<organism evidence="2 3">
    <name type="scientific">Laccaria amethystina LaAM-08-1</name>
    <dbReference type="NCBI Taxonomy" id="1095629"/>
    <lineage>
        <taxon>Eukaryota</taxon>
        <taxon>Fungi</taxon>
        <taxon>Dikarya</taxon>
        <taxon>Basidiomycota</taxon>
        <taxon>Agaricomycotina</taxon>
        <taxon>Agaricomycetes</taxon>
        <taxon>Agaricomycetidae</taxon>
        <taxon>Agaricales</taxon>
        <taxon>Agaricineae</taxon>
        <taxon>Hydnangiaceae</taxon>
        <taxon>Laccaria</taxon>
    </lineage>
</organism>
<feature type="compositionally biased region" description="Basic residues" evidence="1">
    <location>
        <begin position="122"/>
        <end position="131"/>
    </location>
</feature>
<feature type="region of interest" description="Disordered" evidence="1">
    <location>
        <begin position="98"/>
        <end position="183"/>
    </location>
</feature>
<dbReference type="HOGENOM" id="CLU_1326566_0_0_1"/>
<feature type="region of interest" description="Disordered" evidence="1">
    <location>
        <begin position="58"/>
        <end position="83"/>
    </location>
</feature>